<gene>
    <name evidence="11" type="ORF">THASP1DRAFT_28570</name>
</gene>
<dbReference type="Gene3D" id="2.10.250.10">
    <property type="entry name" value="Calreticulin/calnexin, P domain"/>
    <property type="match status" value="1"/>
</dbReference>
<accession>A0A4P9XTW0</accession>
<dbReference type="PANTHER" id="PTHR11073">
    <property type="entry name" value="CALRETICULIN AND CALNEXIN"/>
    <property type="match status" value="1"/>
</dbReference>
<keyword evidence="7 9" id="KW-0143">Chaperone</keyword>
<dbReference type="OrthoDB" id="1938156at2759"/>
<keyword evidence="4 9" id="KW-0256">Endoplasmic reticulum</keyword>
<dbReference type="SUPFAM" id="SSF49899">
    <property type="entry name" value="Concanavalin A-like lectins/glucanases"/>
    <property type="match status" value="1"/>
</dbReference>
<dbReference type="GO" id="GO:0005789">
    <property type="term" value="C:endoplasmic reticulum membrane"/>
    <property type="evidence" value="ECO:0007669"/>
    <property type="project" value="UniProtKB-SubCell"/>
</dbReference>
<sequence>MCLAGALAKEDPASTASVERPTFTPTSLKAHFIEQFTDDWADRWSRSQAIKQVEDAALDGDKEAEFRFDGEWSVEEPTELPAIEGDAGLVLKSAAKHHALVSKFAEPLDNADNTLVLQYEVKMQNPIECGGAYIKLLTHQADGKFDPSKFDDKTPYTIMFGPDKCGPTNKVHFIFRHKNPVTGEYEEKHLKTPPIARITKRSTLYTLIVRPDNTFEILINNVKVSSGSLLQDFIPSVNPPEEIDDVNDVKPEDWVDESRIEDPDATKPDDWDEDAPYQIPDPESKKPKDWLDSEPITIPDPDAEKPDDWDDEEDGEWVAPSVPNPKCADVSGCGPWKASTIVNPDYKGKWYPPMIDNPAYKGVWKPRKIANPDYFNDKHPSNFEKIDAVGFELWTMQNEILFDNIFVGHSAEDASKFAEETWVVKDKIERAQEDAVAPKPNPQEDDEEPKLLEQPIMYFRHHFEKFYEHAQIDLLEAITSHPVVVSGFVGLLTIAFVLVMGIFGIISNASSASTAQPKRVASKKSTAKAEAEDETSSPASDVGNDGDNESEGAKKRRSKKKSRKVDG</sequence>
<keyword evidence="5 9" id="KW-1133">Transmembrane helix</keyword>
<dbReference type="GO" id="GO:0005509">
    <property type="term" value="F:calcium ion binding"/>
    <property type="evidence" value="ECO:0007669"/>
    <property type="project" value="InterPro"/>
</dbReference>
<feature type="compositionally biased region" description="Basic residues" evidence="10">
    <location>
        <begin position="554"/>
        <end position="567"/>
    </location>
</feature>
<dbReference type="Gene3D" id="2.60.120.200">
    <property type="match status" value="1"/>
</dbReference>
<dbReference type="Proteomes" id="UP000271241">
    <property type="component" value="Unassembled WGS sequence"/>
</dbReference>
<dbReference type="PROSITE" id="PS00803">
    <property type="entry name" value="CALRETICULIN_1"/>
    <property type="match status" value="1"/>
</dbReference>
<dbReference type="PROSITE" id="PS00805">
    <property type="entry name" value="CALRETICULIN_REPEAT"/>
    <property type="match status" value="1"/>
</dbReference>
<dbReference type="InterPro" id="IPR001580">
    <property type="entry name" value="Calret/calnex"/>
</dbReference>
<feature type="compositionally biased region" description="Basic and acidic residues" evidence="10">
    <location>
        <begin position="282"/>
        <end position="291"/>
    </location>
</feature>
<reference evidence="12" key="1">
    <citation type="journal article" date="2018" name="Nat. Microbiol.">
        <title>Leveraging single-cell genomics to expand the fungal tree of life.</title>
        <authorList>
            <person name="Ahrendt S.R."/>
            <person name="Quandt C.A."/>
            <person name="Ciobanu D."/>
            <person name="Clum A."/>
            <person name="Salamov A."/>
            <person name="Andreopoulos B."/>
            <person name="Cheng J.F."/>
            <person name="Woyke T."/>
            <person name="Pelin A."/>
            <person name="Henrissat B."/>
            <person name="Reynolds N.K."/>
            <person name="Benny G.L."/>
            <person name="Smith M.E."/>
            <person name="James T.Y."/>
            <person name="Grigoriev I.V."/>
        </authorList>
    </citation>
    <scope>NUCLEOTIDE SEQUENCE [LARGE SCALE GENOMIC DNA]</scope>
    <source>
        <strain evidence="12">RSA 1356</strain>
    </source>
</reference>
<dbReference type="InterPro" id="IPR009033">
    <property type="entry name" value="Calreticulin/calnexin_P_dom_sf"/>
</dbReference>
<evidence type="ECO:0000256" key="8">
    <source>
        <dbReference type="PIRSR" id="PIRSR601580-3"/>
    </source>
</evidence>
<feature type="region of interest" description="Disordered" evidence="10">
    <location>
        <begin position="1"/>
        <end position="21"/>
    </location>
</feature>
<keyword evidence="8" id="KW-1015">Disulfide bond</keyword>
<dbReference type="InterPro" id="IPR018124">
    <property type="entry name" value="Calret/calnex_CS"/>
</dbReference>
<evidence type="ECO:0000256" key="2">
    <source>
        <dbReference type="ARBA" id="ARBA00010983"/>
    </source>
</evidence>
<dbReference type="GO" id="GO:0051082">
    <property type="term" value="F:unfolded protein binding"/>
    <property type="evidence" value="ECO:0007669"/>
    <property type="project" value="InterPro"/>
</dbReference>
<proteinExistence type="inferred from homology"/>
<evidence type="ECO:0000256" key="5">
    <source>
        <dbReference type="ARBA" id="ARBA00022989"/>
    </source>
</evidence>
<dbReference type="FunFam" id="2.10.250.10:FF:000001">
    <property type="entry name" value="Calnexin homolog"/>
    <property type="match status" value="1"/>
</dbReference>
<keyword evidence="12" id="KW-1185">Reference proteome</keyword>
<dbReference type="STRING" id="78915.A0A4P9XTW0"/>
<evidence type="ECO:0000256" key="1">
    <source>
        <dbReference type="ARBA" id="ARBA00004389"/>
    </source>
</evidence>
<keyword evidence="3 9" id="KW-0812">Transmembrane</keyword>
<dbReference type="EMBL" id="KZ992499">
    <property type="protein sequence ID" value="RKP09627.1"/>
    <property type="molecule type" value="Genomic_DNA"/>
</dbReference>
<organism evidence="11 12">
    <name type="scientific">Thamnocephalis sphaerospora</name>
    <dbReference type="NCBI Taxonomy" id="78915"/>
    <lineage>
        <taxon>Eukaryota</taxon>
        <taxon>Fungi</taxon>
        <taxon>Fungi incertae sedis</taxon>
        <taxon>Zoopagomycota</taxon>
        <taxon>Zoopagomycotina</taxon>
        <taxon>Zoopagomycetes</taxon>
        <taxon>Zoopagales</taxon>
        <taxon>Sigmoideomycetaceae</taxon>
        <taxon>Thamnocephalis</taxon>
    </lineage>
</organism>
<evidence type="ECO:0000256" key="7">
    <source>
        <dbReference type="ARBA" id="ARBA00023186"/>
    </source>
</evidence>
<dbReference type="AlphaFoldDB" id="A0A4P9XTW0"/>
<feature type="transmembrane region" description="Helical" evidence="9">
    <location>
        <begin position="483"/>
        <end position="506"/>
    </location>
</feature>
<comment type="subcellular location">
    <subcellularLocation>
        <location evidence="1">Endoplasmic reticulum membrane</location>
        <topology evidence="1">Single-pass membrane protein</topology>
    </subcellularLocation>
</comment>
<dbReference type="GO" id="GO:0036503">
    <property type="term" value="P:ERAD pathway"/>
    <property type="evidence" value="ECO:0007669"/>
    <property type="project" value="TreeGrafter"/>
</dbReference>
<evidence type="ECO:0000256" key="3">
    <source>
        <dbReference type="ARBA" id="ARBA00022692"/>
    </source>
</evidence>
<comment type="similarity">
    <text evidence="2 9">Belongs to the calreticulin family.</text>
</comment>
<evidence type="ECO:0000256" key="4">
    <source>
        <dbReference type="ARBA" id="ARBA00022824"/>
    </source>
</evidence>
<dbReference type="PROSITE" id="PS00804">
    <property type="entry name" value="CALRETICULIN_2"/>
    <property type="match status" value="1"/>
</dbReference>
<dbReference type="PRINTS" id="PR00626">
    <property type="entry name" value="CALRETICULIN"/>
</dbReference>
<dbReference type="SUPFAM" id="SSF63887">
    <property type="entry name" value="P-domain of calnexin/calreticulin"/>
    <property type="match status" value="1"/>
</dbReference>
<evidence type="ECO:0000256" key="10">
    <source>
        <dbReference type="SAM" id="MobiDB-lite"/>
    </source>
</evidence>
<evidence type="ECO:0000313" key="12">
    <source>
        <dbReference type="Proteomes" id="UP000271241"/>
    </source>
</evidence>
<evidence type="ECO:0000313" key="11">
    <source>
        <dbReference type="EMBL" id="RKP09627.1"/>
    </source>
</evidence>
<dbReference type="GO" id="GO:0006457">
    <property type="term" value="P:protein folding"/>
    <property type="evidence" value="ECO:0007669"/>
    <property type="project" value="InterPro"/>
</dbReference>
<keyword evidence="6 9" id="KW-0472">Membrane</keyword>
<dbReference type="PANTHER" id="PTHR11073:SF1">
    <property type="entry name" value="CALNEXIN 14D-RELATED"/>
    <property type="match status" value="1"/>
</dbReference>
<dbReference type="FunFam" id="2.60.120.200:FF:000011">
    <property type="entry name" value="Probable calnexin"/>
    <property type="match status" value="1"/>
</dbReference>
<feature type="region of interest" description="Disordered" evidence="10">
    <location>
        <begin position="514"/>
        <end position="567"/>
    </location>
</feature>
<name>A0A4P9XTW0_9FUNG</name>
<evidence type="ECO:0000256" key="6">
    <source>
        <dbReference type="ARBA" id="ARBA00023136"/>
    </source>
</evidence>
<dbReference type="InterPro" id="IPR013320">
    <property type="entry name" value="ConA-like_dom_sf"/>
</dbReference>
<feature type="region of interest" description="Disordered" evidence="10">
    <location>
        <begin position="236"/>
        <end position="324"/>
    </location>
</feature>
<feature type="compositionally biased region" description="Acidic residues" evidence="10">
    <location>
        <begin position="305"/>
        <end position="316"/>
    </location>
</feature>
<dbReference type="Pfam" id="PF00262">
    <property type="entry name" value="Calreticulin"/>
    <property type="match status" value="1"/>
</dbReference>
<protein>
    <submittedName>
        <fullName evidence="11">Calreticulin</fullName>
    </submittedName>
</protein>
<feature type="compositionally biased region" description="Basic and acidic residues" evidence="10">
    <location>
        <begin position="247"/>
        <end position="269"/>
    </location>
</feature>
<evidence type="ECO:0000256" key="9">
    <source>
        <dbReference type="RuleBase" id="RU362126"/>
    </source>
</evidence>
<feature type="disulfide bond" evidence="8">
    <location>
        <begin position="129"/>
        <end position="165"/>
    </location>
</feature>